<evidence type="ECO:0000256" key="1">
    <source>
        <dbReference type="ARBA" id="ARBA00009381"/>
    </source>
</evidence>
<reference evidence="2" key="3">
    <citation type="submission" date="2025-09" db="UniProtKB">
        <authorList>
            <consortium name="Ensembl"/>
        </authorList>
    </citation>
    <scope>IDENTIFICATION</scope>
</reference>
<dbReference type="PRINTS" id="PR01210">
    <property type="entry name" value="GGTRANSPTASE"/>
</dbReference>
<reference evidence="2" key="1">
    <citation type="submission" date="2020-06" db="EMBL/GenBank/DDBJ databases">
        <authorList>
            <consortium name="Wellcome Sanger Institute Data Sharing"/>
        </authorList>
    </citation>
    <scope>NUCLEOTIDE SEQUENCE [LARGE SCALE GENOMIC DNA]</scope>
</reference>
<protein>
    <submittedName>
        <fullName evidence="2">Glutathione hydrolase-like YwrD proenzyme</fullName>
    </submittedName>
</protein>
<dbReference type="InterPro" id="IPR029055">
    <property type="entry name" value="Ntn_hydrolases_N"/>
</dbReference>
<dbReference type="AlphaFoldDB" id="A0A8C5I2F1"/>
<gene>
    <name evidence="2" type="primary">LOC114462464</name>
</gene>
<dbReference type="Pfam" id="PF01019">
    <property type="entry name" value="G_glu_transpept"/>
    <property type="match status" value="1"/>
</dbReference>
<comment type="similarity">
    <text evidence="1">Belongs to the gamma-glutamyltransferase family.</text>
</comment>
<name>A0A8C5I2F1_GOUWI</name>
<dbReference type="InterPro" id="IPR043137">
    <property type="entry name" value="GGT_ssub_C"/>
</dbReference>
<dbReference type="Gene3D" id="3.60.20.40">
    <property type="match status" value="1"/>
</dbReference>
<dbReference type="Gene3D" id="1.10.246.130">
    <property type="match status" value="1"/>
</dbReference>
<dbReference type="Ensembl" id="ENSGWIT00000056322.1">
    <property type="protein sequence ID" value="ENSGWIP00000052175.1"/>
    <property type="gene ID" value="ENSGWIG00000025205.1"/>
</dbReference>
<dbReference type="SUPFAM" id="SSF56235">
    <property type="entry name" value="N-terminal nucleophile aminohydrolases (Ntn hydrolases)"/>
    <property type="match status" value="1"/>
</dbReference>
<accession>A0A8C5I2F1</accession>
<sequence length="608" mass="64906">MYSAIYCSSLAAALLKVQHVALVCPCVLSHLSPITGSVRRTAEGDMNTEFSFSSRRSPVVCLRGCVASSQPLASTVGLDILKRGGNAADAAVAIAAALAVTEPGSTGPGGDAFCLFYNGNTAEIRGINGSGRSPRALTLDFLEGRGFSEEAPPSVFDALNVTVPGAPACWCDAVQLFGSHKLTLQEVLSGAVDLAGAGFPVAEVTAHHWATSLSALRDAGKELGGDLLIDGHAPKCGQILKNAALAQTLKELGEQGKAAFYHGRVAKAIVDVIQQNGGVMTLDDLSSHDSEVVTPISTEFKGVRLWELPPNCQGLTALLLLNILENFPQLKGHNSADYIHVLVEAVRLALSDAQQYLGDPDHVTISMETLLDKSYSHQRAQLISMSRVMEQVEPGPMTGSDTVYFCVIDSEGNACSFVNSIYLNFGTGLVPKDCGFALQNRGAFFSLCRGHNNCVAGGKRPYHTIIPALLTDSATTPQKPKLLAALGVMGALMQPQGHVQVLLNMLEFGMNPQQALDAPRVYVQYDHKANEWLVNLEEGVDQEVADELRRRGHKVNWPITGHQRSQFGRGQIIAVGDWWNPSVTQADGLPRVLWAGSDPRADGCALGY</sequence>
<dbReference type="InterPro" id="IPR043138">
    <property type="entry name" value="GGT_lsub"/>
</dbReference>
<keyword evidence="3" id="KW-1185">Reference proteome</keyword>
<evidence type="ECO:0000313" key="2">
    <source>
        <dbReference type="Ensembl" id="ENSGWIP00000052175.1"/>
    </source>
</evidence>
<dbReference type="PANTHER" id="PTHR43881:SF1">
    <property type="entry name" value="GAMMA-GLUTAMYLTRANSPEPTIDASE (AFU_ORTHOLOGUE AFUA_4G13580)"/>
    <property type="match status" value="1"/>
</dbReference>
<dbReference type="PANTHER" id="PTHR43881">
    <property type="entry name" value="GAMMA-GLUTAMYLTRANSPEPTIDASE (AFU_ORTHOLOGUE AFUA_4G13580)"/>
    <property type="match status" value="1"/>
</dbReference>
<organism evidence="2 3">
    <name type="scientific">Gouania willdenowi</name>
    <name type="common">Blunt-snouted clingfish</name>
    <name type="synonym">Lepadogaster willdenowi</name>
    <dbReference type="NCBI Taxonomy" id="441366"/>
    <lineage>
        <taxon>Eukaryota</taxon>
        <taxon>Metazoa</taxon>
        <taxon>Chordata</taxon>
        <taxon>Craniata</taxon>
        <taxon>Vertebrata</taxon>
        <taxon>Euteleostomi</taxon>
        <taxon>Actinopterygii</taxon>
        <taxon>Neopterygii</taxon>
        <taxon>Teleostei</taxon>
        <taxon>Neoteleostei</taxon>
        <taxon>Acanthomorphata</taxon>
        <taxon>Ovalentaria</taxon>
        <taxon>Blenniimorphae</taxon>
        <taxon>Blenniiformes</taxon>
        <taxon>Gobiesocoidei</taxon>
        <taxon>Gobiesocidae</taxon>
        <taxon>Gobiesocinae</taxon>
        <taxon>Gouania</taxon>
    </lineage>
</organism>
<dbReference type="Proteomes" id="UP000694680">
    <property type="component" value="Chromosome 4"/>
</dbReference>
<reference evidence="2" key="2">
    <citation type="submission" date="2025-08" db="UniProtKB">
        <authorList>
            <consortium name="Ensembl"/>
        </authorList>
    </citation>
    <scope>IDENTIFICATION</scope>
</reference>
<evidence type="ECO:0000313" key="3">
    <source>
        <dbReference type="Proteomes" id="UP000694680"/>
    </source>
</evidence>
<proteinExistence type="inferred from homology"/>
<dbReference type="InterPro" id="IPR052896">
    <property type="entry name" value="GGT-like_enzyme"/>
</dbReference>